<evidence type="ECO:0000313" key="2">
    <source>
        <dbReference type="Proteomes" id="UP000824250"/>
    </source>
</evidence>
<dbReference type="InterPro" id="IPR027417">
    <property type="entry name" value="P-loop_NTPase"/>
</dbReference>
<evidence type="ECO:0000313" key="1">
    <source>
        <dbReference type="EMBL" id="HIR05182.1"/>
    </source>
</evidence>
<reference evidence="1" key="1">
    <citation type="submission" date="2020-10" db="EMBL/GenBank/DDBJ databases">
        <authorList>
            <person name="Gilroy R."/>
        </authorList>
    </citation>
    <scope>NUCLEOTIDE SEQUENCE</scope>
    <source>
        <strain evidence="1">CHK180-2868</strain>
    </source>
</reference>
<protein>
    <submittedName>
        <fullName evidence="1">Cytidylate kinase-like family protein</fullName>
    </submittedName>
</protein>
<dbReference type="Gene3D" id="3.40.50.300">
    <property type="entry name" value="P-loop containing nucleotide triphosphate hydrolases"/>
    <property type="match status" value="1"/>
</dbReference>
<dbReference type="EMBL" id="DVGC01000025">
    <property type="protein sequence ID" value="HIR05182.1"/>
    <property type="molecule type" value="Genomic_DNA"/>
</dbReference>
<dbReference type="Proteomes" id="UP000824250">
    <property type="component" value="Unassembled WGS sequence"/>
</dbReference>
<dbReference type="SUPFAM" id="SSF52540">
    <property type="entry name" value="P-loop containing nucleoside triphosphate hydrolases"/>
    <property type="match status" value="1"/>
</dbReference>
<sequence length="203" mass="22971">MEKIIITIGRQYGSGGHAIGEQLSRLLKLPFYDKELIEMASEQSGIEAGVLWVHDERVRASLFKMKSGGGMRDGVPLSDTLYRTQCRIIQELAKKESCIFIGRTANHCLRECPHLFSVFVTAPLPQRIERIMERNRMSRKDAEAAIKKVDAQRADYYNHYTKSQWGEASDYQLVVDSSQRGVEKTAEYLAGLASERMNKIAAV</sequence>
<keyword evidence="1" id="KW-0418">Kinase</keyword>
<name>A0A9D1A3T5_9FIRM</name>
<proteinExistence type="predicted"/>
<gene>
    <name evidence="1" type="ORF">IAB28_04370</name>
</gene>
<dbReference type="Pfam" id="PF13189">
    <property type="entry name" value="Cytidylate_kin2"/>
    <property type="match status" value="1"/>
</dbReference>
<keyword evidence="1" id="KW-0808">Transferase</keyword>
<dbReference type="GO" id="GO:0016301">
    <property type="term" value="F:kinase activity"/>
    <property type="evidence" value="ECO:0007669"/>
    <property type="project" value="UniProtKB-KW"/>
</dbReference>
<accession>A0A9D1A3T5</accession>
<reference evidence="1" key="2">
    <citation type="journal article" date="2021" name="PeerJ">
        <title>Extensive microbial diversity within the chicken gut microbiome revealed by metagenomics and culture.</title>
        <authorList>
            <person name="Gilroy R."/>
            <person name="Ravi A."/>
            <person name="Getino M."/>
            <person name="Pursley I."/>
            <person name="Horton D.L."/>
            <person name="Alikhan N.F."/>
            <person name="Baker D."/>
            <person name="Gharbi K."/>
            <person name="Hall N."/>
            <person name="Watson M."/>
            <person name="Adriaenssens E.M."/>
            <person name="Foster-Nyarko E."/>
            <person name="Jarju S."/>
            <person name="Secka A."/>
            <person name="Antonio M."/>
            <person name="Oren A."/>
            <person name="Chaudhuri R.R."/>
            <person name="La Ragione R."/>
            <person name="Hildebrand F."/>
            <person name="Pallen M.J."/>
        </authorList>
    </citation>
    <scope>NUCLEOTIDE SEQUENCE</scope>
    <source>
        <strain evidence="1">CHK180-2868</strain>
    </source>
</reference>
<comment type="caution">
    <text evidence="1">The sequence shown here is derived from an EMBL/GenBank/DDBJ whole genome shotgun (WGS) entry which is preliminary data.</text>
</comment>
<dbReference type="AlphaFoldDB" id="A0A9D1A3T5"/>
<organism evidence="1 2">
    <name type="scientific">Candidatus Copromonas faecavium</name>
    <name type="common">nom. illeg.</name>
    <dbReference type="NCBI Taxonomy" id="2840740"/>
    <lineage>
        <taxon>Bacteria</taxon>
        <taxon>Bacillati</taxon>
        <taxon>Bacillota</taxon>
        <taxon>Clostridia</taxon>
        <taxon>Lachnospirales</taxon>
        <taxon>Lachnospiraceae</taxon>
        <taxon>Candidatus Copromonas (nom. illeg.)</taxon>
    </lineage>
</organism>